<accession>A0AAV8QCV8</accession>
<evidence type="ECO:0000313" key="1">
    <source>
        <dbReference type="EMBL" id="KAJ8471054.1"/>
    </source>
</evidence>
<gene>
    <name evidence="1" type="ORF">OPV22_025397</name>
</gene>
<keyword evidence="2" id="KW-1185">Reference proteome</keyword>
<protein>
    <submittedName>
        <fullName evidence="1">Uncharacterized protein</fullName>
    </submittedName>
</protein>
<comment type="caution">
    <text evidence="1">The sequence shown here is derived from an EMBL/GenBank/DDBJ whole genome shotgun (WGS) entry which is preliminary data.</text>
</comment>
<dbReference type="EMBL" id="JAQQAF010000007">
    <property type="protein sequence ID" value="KAJ8471054.1"/>
    <property type="molecule type" value="Genomic_DNA"/>
</dbReference>
<reference evidence="1 2" key="1">
    <citation type="submission" date="2022-12" db="EMBL/GenBank/DDBJ databases">
        <title>Chromosome-scale assembly of the Ensete ventricosum genome.</title>
        <authorList>
            <person name="Dussert Y."/>
            <person name="Stocks J."/>
            <person name="Wendawek A."/>
            <person name="Woldeyes F."/>
            <person name="Nichols R.A."/>
            <person name="Borrell J.S."/>
        </authorList>
    </citation>
    <scope>NUCLEOTIDE SEQUENCE [LARGE SCALE GENOMIC DNA]</scope>
    <source>
        <strain evidence="2">cv. Maze</strain>
        <tissue evidence="1">Seeds</tissue>
    </source>
</reference>
<sequence>MRAGHANSDLVEYTKPYVLDHLARLMDPIVEGQYSVKAALHATELRLPSQPRLRSLVLHFSPHLRLRSTTRSAGSQRRSFLGEQRLWIKGSSADLLVGGSILEGKDGPDFVTRNASCYDF</sequence>
<dbReference type="AlphaFoldDB" id="A0AAV8QCV8"/>
<evidence type="ECO:0000313" key="2">
    <source>
        <dbReference type="Proteomes" id="UP001222027"/>
    </source>
</evidence>
<dbReference type="Proteomes" id="UP001222027">
    <property type="component" value="Unassembled WGS sequence"/>
</dbReference>
<organism evidence="1 2">
    <name type="scientific">Ensete ventricosum</name>
    <name type="common">Abyssinian banana</name>
    <name type="synonym">Musa ensete</name>
    <dbReference type="NCBI Taxonomy" id="4639"/>
    <lineage>
        <taxon>Eukaryota</taxon>
        <taxon>Viridiplantae</taxon>
        <taxon>Streptophyta</taxon>
        <taxon>Embryophyta</taxon>
        <taxon>Tracheophyta</taxon>
        <taxon>Spermatophyta</taxon>
        <taxon>Magnoliopsida</taxon>
        <taxon>Liliopsida</taxon>
        <taxon>Zingiberales</taxon>
        <taxon>Musaceae</taxon>
        <taxon>Ensete</taxon>
    </lineage>
</organism>
<proteinExistence type="predicted"/>
<name>A0AAV8QCV8_ENSVE</name>